<sequence>MPVRSDVLPDPWPPLAYPDFASTQYLFHMGLQAVGKLKLKAPFQPQWSAVPLWISARGLTTGPIDYAGGAYEVSADLISHELTCVTSWGAAKRFKLASMSVAEFVEQLFDLLQNVGIDVSINLMPQEVASPTRFDQDQQQRAYEPAMANRWWRILLSTQRVMQMFRGGFQGKTQPIGLMWGTLDIRDVLFNGKPAAPAPNADYIRRNAMNAELIEMGWWAGSAAYPRPAFYSFTYPQPAGIEDAEVSPASAHWDAAMGEFILDYDELRKSKDPDADLLQFFRSAFHAGAECARWDPHLMGSGRPD</sequence>
<dbReference type="EMBL" id="JBHSGA010000025">
    <property type="protein sequence ID" value="MFC4529077.1"/>
    <property type="molecule type" value="Genomic_DNA"/>
</dbReference>
<reference evidence="2" key="1">
    <citation type="journal article" date="2019" name="Int. J. Syst. Evol. Microbiol.">
        <title>The Global Catalogue of Microorganisms (GCM) 10K type strain sequencing project: providing services to taxonomists for standard genome sequencing and annotation.</title>
        <authorList>
            <consortium name="The Broad Institute Genomics Platform"/>
            <consortium name="The Broad Institute Genome Sequencing Center for Infectious Disease"/>
            <person name="Wu L."/>
            <person name="Ma J."/>
        </authorList>
    </citation>
    <scope>NUCLEOTIDE SEQUENCE [LARGE SCALE GENOMIC DNA]</scope>
    <source>
        <strain evidence="2">CCM 4481</strain>
    </source>
</reference>
<accession>A0ABV9C8T5</accession>
<protein>
    <submittedName>
        <fullName evidence="1">DUF5996 family protein</fullName>
    </submittedName>
</protein>
<organism evidence="1 2">
    <name type="scientific">Dyella halodurans</name>
    <dbReference type="NCBI Taxonomy" id="1920171"/>
    <lineage>
        <taxon>Bacteria</taxon>
        <taxon>Pseudomonadati</taxon>
        <taxon>Pseudomonadota</taxon>
        <taxon>Gammaproteobacteria</taxon>
        <taxon>Lysobacterales</taxon>
        <taxon>Rhodanobacteraceae</taxon>
        <taxon>Dyella</taxon>
    </lineage>
</organism>
<name>A0ABV9C8T5_9GAMM</name>
<dbReference type="InterPro" id="IPR046038">
    <property type="entry name" value="DUF5996"/>
</dbReference>
<keyword evidence="2" id="KW-1185">Reference proteome</keyword>
<dbReference type="Pfam" id="PF19459">
    <property type="entry name" value="DUF5996"/>
    <property type="match status" value="1"/>
</dbReference>
<evidence type="ECO:0000313" key="1">
    <source>
        <dbReference type="EMBL" id="MFC4529077.1"/>
    </source>
</evidence>
<proteinExistence type="predicted"/>
<comment type="caution">
    <text evidence="1">The sequence shown here is derived from an EMBL/GenBank/DDBJ whole genome shotgun (WGS) entry which is preliminary data.</text>
</comment>
<evidence type="ECO:0000313" key="2">
    <source>
        <dbReference type="Proteomes" id="UP001595961"/>
    </source>
</evidence>
<dbReference type="RefSeq" id="WP_266151514.1">
    <property type="nucleotide sequence ID" value="NZ_CP064028.1"/>
</dbReference>
<dbReference type="Proteomes" id="UP001595961">
    <property type="component" value="Unassembled WGS sequence"/>
</dbReference>
<gene>
    <name evidence="1" type="ORF">ACFO5W_20700</name>
</gene>